<evidence type="ECO:0000313" key="2">
    <source>
        <dbReference type="Proteomes" id="UP000322234"/>
    </source>
</evidence>
<organism evidence="1 2">
    <name type="scientific">Bos mutus</name>
    <name type="common">wild yak</name>
    <dbReference type="NCBI Taxonomy" id="72004"/>
    <lineage>
        <taxon>Eukaryota</taxon>
        <taxon>Metazoa</taxon>
        <taxon>Chordata</taxon>
        <taxon>Craniata</taxon>
        <taxon>Vertebrata</taxon>
        <taxon>Euteleostomi</taxon>
        <taxon>Mammalia</taxon>
        <taxon>Eutheria</taxon>
        <taxon>Laurasiatheria</taxon>
        <taxon>Artiodactyla</taxon>
        <taxon>Ruminantia</taxon>
        <taxon>Pecora</taxon>
        <taxon>Bovidae</taxon>
        <taxon>Bovinae</taxon>
        <taxon>Bos</taxon>
    </lineage>
</organism>
<dbReference type="Proteomes" id="UP000322234">
    <property type="component" value="Unassembled WGS sequence"/>
</dbReference>
<dbReference type="EMBL" id="VBQZ03000014">
    <property type="protein sequence ID" value="MXQ82758.1"/>
    <property type="molecule type" value="Genomic_DNA"/>
</dbReference>
<sequence length="107" mass="11896">MTYLESNCHLKPGHEDQCLHLGKRKDDKVSPYGTLKIRAQPILKTAAVLQMKSADRHTALHCVLAKQQEVAVRSSKAGRRRRRLLIGCARAWQQRVNSGGLRAGSAP</sequence>
<comment type="caution">
    <text evidence="1">The sequence shown here is derived from an EMBL/GenBank/DDBJ whole genome shotgun (WGS) entry which is preliminary data.</text>
</comment>
<accession>A0A6B0QXX1</accession>
<proteinExistence type="predicted"/>
<reference evidence="1" key="1">
    <citation type="submission" date="2019-10" db="EMBL/GenBank/DDBJ databases">
        <title>The sequence and de novo assembly of the wild yak genome.</title>
        <authorList>
            <person name="Liu Y."/>
        </authorList>
    </citation>
    <scope>NUCLEOTIDE SEQUENCE [LARGE SCALE GENOMIC DNA]</scope>
    <source>
        <strain evidence="1">WY2019</strain>
    </source>
</reference>
<protein>
    <submittedName>
        <fullName evidence="1">Uncharacterized protein</fullName>
    </submittedName>
</protein>
<gene>
    <name evidence="1" type="ORF">E5288_WYG022710</name>
</gene>
<name>A0A6B0QXX1_9CETA</name>
<dbReference type="AlphaFoldDB" id="A0A6B0QXX1"/>
<keyword evidence="2" id="KW-1185">Reference proteome</keyword>
<evidence type="ECO:0000313" key="1">
    <source>
        <dbReference type="EMBL" id="MXQ82758.1"/>
    </source>
</evidence>